<dbReference type="HOGENOM" id="CLU_123819_0_0_9"/>
<keyword evidence="3" id="KW-1185">Reference proteome</keyword>
<proteinExistence type="predicted"/>
<dbReference type="InterPro" id="IPR024414">
    <property type="entry name" value="Uncharacterised_PrgI"/>
</dbReference>
<reference evidence="2 3" key="1">
    <citation type="submission" date="2013-01" db="EMBL/GenBank/DDBJ databases">
        <title>The Genome Sequence of Clostridium bolteae 90A9.</title>
        <authorList>
            <consortium name="The Broad Institute Genome Sequencing Platform"/>
            <person name="Earl A."/>
            <person name="Ward D."/>
            <person name="Feldgarden M."/>
            <person name="Gevers D."/>
            <person name="Courvalin P."/>
            <person name="Lambert T."/>
            <person name="Walker B."/>
            <person name="Young S.K."/>
            <person name="Zeng Q."/>
            <person name="Gargeya S."/>
            <person name="Fitzgerald M."/>
            <person name="Haas B."/>
            <person name="Abouelleil A."/>
            <person name="Alvarado L."/>
            <person name="Arachchi H.M."/>
            <person name="Berlin A.M."/>
            <person name="Chapman S.B."/>
            <person name="Dewar J."/>
            <person name="Goldberg J."/>
            <person name="Griggs A."/>
            <person name="Gujja S."/>
            <person name="Hansen M."/>
            <person name="Howarth C."/>
            <person name="Imamovic A."/>
            <person name="Larimer J."/>
            <person name="McCowan C."/>
            <person name="Murphy C."/>
            <person name="Neiman D."/>
            <person name="Pearson M."/>
            <person name="Priest M."/>
            <person name="Roberts A."/>
            <person name="Saif S."/>
            <person name="Shea T."/>
            <person name="Sisk P."/>
            <person name="Sykes S."/>
            <person name="Wortman J."/>
            <person name="Nusbaum C."/>
            <person name="Birren B."/>
        </authorList>
    </citation>
    <scope>NUCLEOTIDE SEQUENCE [LARGE SCALE GENOMIC DNA]</scope>
    <source>
        <strain evidence="2 3">90A9</strain>
    </source>
</reference>
<dbReference type="GeneID" id="23116485"/>
<name>R0A3L2_9FIRM</name>
<dbReference type="EMBL" id="AGYH01000018">
    <property type="protein sequence ID" value="ENZ46785.1"/>
    <property type="molecule type" value="Genomic_DNA"/>
</dbReference>
<sequence length="131" mass="15070">MAYVPVPKDLTKVKTKVMFNLTKRQLICFGGGALIGVPLFFLLREPAGNSTAALCMMLVMLPFFLLAMYEKNGQPLEKIIGNLIRVSFLRPRQRPYQTNNFYAALERQDQLDKEVYHIVYGKETPNKRQSR</sequence>
<dbReference type="Pfam" id="PF12666">
    <property type="entry name" value="PrgI"/>
    <property type="match status" value="1"/>
</dbReference>
<keyword evidence="1" id="KW-0812">Transmembrane</keyword>
<dbReference type="RefSeq" id="WP_002577973.1">
    <property type="nucleotide sequence ID" value="NZ_KB851182.1"/>
</dbReference>
<keyword evidence="1" id="KW-1133">Transmembrane helix</keyword>
<keyword evidence="1" id="KW-0472">Membrane</keyword>
<evidence type="ECO:0000313" key="2">
    <source>
        <dbReference type="EMBL" id="ENZ46785.1"/>
    </source>
</evidence>
<evidence type="ECO:0008006" key="4">
    <source>
        <dbReference type="Google" id="ProtNLM"/>
    </source>
</evidence>
<comment type="caution">
    <text evidence="2">The sequence shown here is derived from an EMBL/GenBank/DDBJ whole genome shotgun (WGS) entry which is preliminary data.</text>
</comment>
<feature type="transmembrane region" description="Helical" evidence="1">
    <location>
        <begin position="50"/>
        <end position="69"/>
    </location>
</feature>
<gene>
    <name evidence="2" type="ORF">HMPREF1085_05376</name>
</gene>
<feature type="transmembrane region" description="Helical" evidence="1">
    <location>
        <begin position="26"/>
        <end position="44"/>
    </location>
</feature>
<evidence type="ECO:0000256" key="1">
    <source>
        <dbReference type="SAM" id="Phobius"/>
    </source>
</evidence>
<organism evidence="2 3">
    <name type="scientific">Enterocloster bolteae 90A9</name>
    <dbReference type="NCBI Taxonomy" id="997894"/>
    <lineage>
        <taxon>Bacteria</taxon>
        <taxon>Bacillati</taxon>
        <taxon>Bacillota</taxon>
        <taxon>Clostridia</taxon>
        <taxon>Lachnospirales</taxon>
        <taxon>Lachnospiraceae</taxon>
        <taxon>Enterocloster</taxon>
    </lineage>
</organism>
<dbReference type="AlphaFoldDB" id="R0A3L2"/>
<accession>R0A3L2</accession>
<dbReference type="Proteomes" id="UP000013126">
    <property type="component" value="Unassembled WGS sequence"/>
</dbReference>
<evidence type="ECO:0000313" key="3">
    <source>
        <dbReference type="Proteomes" id="UP000013126"/>
    </source>
</evidence>
<dbReference type="OrthoDB" id="9790748at2"/>
<dbReference type="PATRIC" id="fig|997894.4.peg.5614"/>
<protein>
    <recommendedName>
        <fullName evidence="4">PrgI family protein</fullName>
    </recommendedName>
</protein>